<keyword evidence="2" id="KW-0472">Membrane</keyword>
<dbReference type="EMBL" id="JAVQLW010000001">
    <property type="protein sequence ID" value="MDS9466664.1"/>
    <property type="molecule type" value="Genomic_DNA"/>
</dbReference>
<evidence type="ECO:0008006" key="5">
    <source>
        <dbReference type="Google" id="ProtNLM"/>
    </source>
</evidence>
<feature type="transmembrane region" description="Helical" evidence="2">
    <location>
        <begin position="313"/>
        <end position="337"/>
    </location>
</feature>
<gene>
    <name evidence="3" type="ORF">RGQ15_03595</name>
</gene>
<comment type="caution">
    <text evidence="3">The sequence shown here is derived from an EMBL/GenBank/DDBJ whole genome shotgun (WGS) entry which is preliminary data.</text>
</comment>
<accession>A0ABU2HNP1</accession>
<sequence>MEGAAPDPERGHVDWSAVLAGALIALGAAVVLTTLAAGLALAALPLGDVAGIRPVWAILAALALVVSLLGPYFLGGYIAGRMRRRSVASPQRETAMRDGVGGLAVWAIGLILSLLLAAGLVGGAVRGLANSVEAVLVEAGAAVDAVIERAGGVGGAIEDLAGKAREALPGTPELPSPQDALPESLQSGAIDYIVDRLLRPDERQSIPQIQREEIAEFRRQVAAILFQVVRSGDISSEDEGFLRRRLSELTGLAQETASARIEDAVARARDIRAEAAAKVENAKARADQLRGEAEERIAQAKEKAASLVATLRLAAVFASLLLVVSACLAAGAAWFGAIRGGRVRDRIAAGL</sequence>
<protein>
    <recommendedName>
        <fullName evidence="5">DUF4239 domain-containing protein</fullName>
    </recommendedName>
</protein>
<dbReference type="Proteomes" id="UP001269144">
    <property type="component" value="Unassembled WGS sequence"/>
</dbReference>
<keyword evidence="4" id="KW-1185">Reference proteome</keyword>
<reference evidence="4" key="1">
    <citation type="submission" date="2023-07" db="EMBL/GenBank/DDBJ databases">
        <title>Paracoccus sp. MBLB3053 whole genome sequence.</title>
        <authorList>
            <person name="Hwang C.Y."/>
            <person name="Cho E.-S."/>
            <person name="Seo M.-J."/>
        </authorList>
    </citation>
    <scope>NUCLEOTIDE SEQUENCE [LARGE SCALE GENOMIC DNA]</scope>
    <source>
        <strain evidence="4">MBLB3053</strain>
    </source>
</reference>
<organism evidence="3 4">
    <name type="scientific">Paracoccus aurantius</name>
    <dbReference type="NCBI Taxonomy" id="3073814"/>
    <lineage>
        <taxon>Bacteria</taxon>
        <taxon>Pseudomonadati</taxon>
        <taxon>Pseudomonadota</taxon>
        <taxon>Alphaproteobacteria</taxon>
        <taxon>Rhodobacterales</taxon>
        <taxon>Paracoccaceae</taxon>
        <taxon>Paracoccus</taxon>
    </lineage>
</organism>
<evidence type="ECO:0000256" key="1">
    <source>
        <dbReference type="SAM" id="Coils"/>
    </source>
</evidence>
<keyword evidence="1" id="KW-0175">Coiled coil</keyword>
<feature type="transmembrane region" description="Helical" evidence="2">
    <location>
        <begin position="56"/>
        <end position="79"/>
    </location>
</feature>
<evidence type="ECO:0000313" key="3">
    <source>
        <dbReference type="EMBL" id="MDS9466664.1"/>
    </source>
</evidence>
<feature type="coiled-coil region" evidence="1">
    <location>
        <begin position="265"/>
        <end position="310"/>
    </location>
</feature>
<proteinExistence type="predicted"/>
<feature type="transmembrane region" description="Helical" evidence="2">
    <location>
        <begin position="18"/>
        <end position="44"/>
    </location>
</feature>
<feature type="transmembrane region" description="Helical" evidence="2">
    <location>
        <begin position="100"/>
        <end position="121"/>
    </location>
</feature>
<evidence type="ECO:0000256" key="2">
    <source>
        <dbReference type="SAM" id="Phobius"/>
    </source>
</evidence>
<keyword evidence="2" id="KW-1133">Transmembrane helix</keyword>
<keyword evidence="2" id="KW-0812">Transmembrane</keyword>
<evidence type="ECO:0000313" key="4">
    <source>
        <dbReference type="Proteomes" id="UP001269144"/>
    </source>
</evidence>
<name>A0ABU2HNP1_9RHOB</name>
<dbReference type="RefSeq" id="WP_311158854.1">
    <property type="nucleotide sequence ID" value="NZ_JAVQLW010000001.1"/>
</dbReference>